<comment type="subcellular location">
    <subcellularLocation>
        <location evidence="1">Membrane</location>
        <topology evidence="1">Multi-pass membrane protein</topology>
    </subcellularLocation>
</comment>
<feature type="region of interest" description="Disordered" evidence="7">
    <location>
        <begin position="198"/>
        <end position="219"/>
    </location>
</feature>
<evidence type="ECO:0000256" key="7">
    <source>
        <dbReference type="SAM" id="MobiDB-lite"/>
    </source>
</evidence>
<evidence type="ECO:0000313" key="8">
    <source>
        <dbReference type="EMBL" id="CAD8262645.1"/>
    </source>
</evidence>
<dbReference type="InterPro" id="IPR007248">
    <property type="entry name" value="Mpv17_PMP22"/>
</dbReference>
<keyword evidence="4" id="KW-1133">Transmembrane helix</keyword>
<keyword evidence="3" id="KW-0812">Transmembrane</keyword>
<keyword evidence="5" id="KW-0472">Membrane</keyword>
<dbReference type="PANTHER" id="PTHR11266:SF21">
    <property type="entry name" value="ACT DOMAIN-CONTAINING PROTEIN"/>
    <property type="match status" value="1"/>
</dbReference>
<evidence type="ECO:0000256" key="1">
    <source>
        <dbReference type="ARBA" id="ARBA00004141"/>
    </source>
</evidence>
<dbReference type="PANTHER" id="PTHR11266">
    <property type="entry name" value="PEROXISOMAL MEMBRANE PROTEIN 2, PXMP2 MPV17"/>
    <property type="match status" value="1"/>
</dbReference>
<dbReference type="GO" id="GO:0005737">
    <property type="term" value="C:cytoplasm"/>
    <property type="evidence" value="ECO:0007669"/>
    <property type="project" value="TreeGrafter"/>
</dbReference>
<protein>
    <submittedName>
        <fullName evidence="8">Uncharacterized protein</fullName>
    </submittedName>
</protein>
<sequence>MLSTLRRFPVQQPFIFGTLYSAFKGGAVDFVVQTTHEGVALKDWDTRRTALFTLFNACFAGAWQYLLFVKIMGRLCPGAAAFAAKPLAEKLRDPVGIRNVLFQNAIENGINNPLLYFPIFYSFKASLEGAENPVRTGLQMYVANAHEDIPAIWSVWVPAQLINFGFSPMWFRVPFVATVSAMWTAYVSVTRGKAPIDTGQAAPAPATTTATTPATAPSM</sequence>
<name>A0A7R9UFH0_9STRA</name>
<proteinExistence type="inferred from homology"/>
<evidence type="ECO:0000256" key="3">
    <source>
        <dbReference type="ARBA" id="ARBA00022692"/>
    </source>
</evidence>
<evidence type="ECO:0000256" key="5">
    <source>
        <dbReference type="ARBA" id="ARBA00023136"/>
    </source>
</evidence>
<dbReference type="EMBL" id="HBEA01015902">
    <property type="protein sequence ID" value="CAD8262645.1"/>
    <property type="molecule type" value="Transcribed_RNA"/>
</dbReference>
<evidence type="ECO:0000256" key="6">
    <source>
        <dbReference type="RuleBase" id="RU363053"/>
    </source>
</evidence>
<accession>A0A7R9UFH0</accession>
<evidence type="ECO:0000256" key="4">
    <source>
        <dbReference type="ARBA" id="ARBA00022989"/>
    </source>
</evidence>
<gene>
    <name evidence="8" type="ORF">PPYR1160_LOCUS12147</name>
</gene>
<reference evidence="8" key="1">
    <citation type="submission" date="2021-01" db="EMBL/GenBank/DDBJ databases">
        <authorList>
            <person name="Corre E."/>
            <person name="Pelletier E."/>
            <person name="Niang G."/>
            <person name="Scheremetjew M."/>
            <person name="Finn R."/>
            <person name="Kale V."/>
            <person name="Holt S."/>
            <person name="Cochrane G."/>
            <person name="Meng A."/>
            <person name="Brown T."/>
            <person name="Cohen L."/>
        </authorList>
    </citation>
    <scope>NUCLEOTIDE SEQUENCE</scope>
    <source>
        <strain evidence="8">CCMP2078</strain>
    </source>
</reference>
<dbReference type="GO" id="GO:0016020">
    <property type="term" value="C:membrane"/>
    <property type="evidence" value="ECO:0007669"/>
    <property type="project" value="UniProtKB-SubCell"/>
</dbReference>
<feature type="compositionally biased region" description="Low complexity" evidence="7">
    <location>
        <begin position="201"/>
        <end position="219"/>
    </location>
</feature>
<organism evidence="8">
    <name type="scientific">Pinguiococcus pyrenoidosus</name>
    <dbReference type="NCBI Taxonomy" id="172671"/>
    <lineage>
        <taxon>Eukaryota</taxon>
        <taxon>Sar</taxon>
        <taxon>Stramenopiles</taxon>
        <taxon>Ochrophyta</taxon>
        <taxon>Pinguiophyceae</taxon>
        <taxon>Pinguiochrysidales</taxon>
        <taxon>Pinguiochrysidaceae</taxon>
        <taxon>Pinguiococcus</taxon>
    </lineage>
</organism>
<dbReference type="AlphaFoldDB" id="A0A7R9UFH0"/>
<evidence type="ECO:0000256" key="2">
    <source>
        <dbReference type="ARBA" id="ARBA00006824"/>
    </source>
</evidence>
<comment type="similarity">
    <text evidence="2 6">Belongs to the peroxisomal membrane protein PXMP2/4 family.</text>
</comment>
<dbReference type="Pfam" id="PF04117">
    <property type="entry name" value="Mpv17_PMP22"/>
    <property type="match status" value="1"/>
</dbReference>